<keyword evidence="6 8" id="KW-0472">Membrane</keyword>
<dbReference type="Proteomes" id="UP001162156">
    <property type="component" value="Unassembled WGS sequence"/>
</dbReference>
<keyword evidence="5 8" id="KW-1133">Transmembrane helix</keyword>
<evidence type="ECO:0000313" key="9">
    <source>
        <dbReference type="EMBL" id="KAJ8935541.1"/>
    </source>
</evidence>
<evidence type="ECO:0000256" key="2">
    <source>
        <dbReference type="ARBA" id="ARBA00006618"/>
    </source>
</evidence>
<evidence type="ECO:0000256" key="4">
    <source>
        <dbReference type="ARBA" id="ARBA00022729"/>
    </source>
</evidence>
<protein>
    <submittedName>
        <fullName evidence="9">Uncharacterized protein</fullName>
    </submittedName>
</protein>
<reference evidence="9" key="1">
    <citation type="journal article" date="2023" name="Insect Mol. Biol.">
        <title>Genome sequencing provides insights into the evolution of gene families encoding plant cell wall-degrading enzymes in longhorned beetles.</title>
        <authorList>
            <person name="Shin N.R."/>
            <person name="Okamura Y."/>
            <person name="Kirsch R."/>
            <person name="Pauchet Y."/>
        </authorList>
    </citation>
    <scope>NUCLEOTIDE SEQUENCE</scope>
    <source>
        <strain evidence="9">RBIC_L_NR</strain>
    </source>
</reference>
<evidence type="ECO:0000256" key="7">
    <source>
        <dbReference type="ARBA" id="ARBA00023180"/>
    </source>
</evidence>
<evidence type="ECO:0000256" key="3">
    <source>
        <dbReference type="ARBA" id="ARBA00022692"/>
    </source>
</evidence>
<dbReference type="Pfam" id="PF13965">
    <property type="entry name" value="SID-1_RNA_chan"/>
    <property type="match status" value="1"/>
</dbReference>
<sequence length="102" mass="11388">MIGSKHNFRQGFFLVFVAKPDNFECSQENSFLPRTLRNVEIAPLNITSSINFIIKTGISRDDYILASLGTLITLTIIGVILTILALVLNRRGTISKSKYDGR</sequence>
<evidence type="ECO:0000313" key="10">
    <source>
        <dbReference type="Proteomes" id="UP001162156"/>
    </source>
</evidence>
<evidence type="ECO:0000256" key="8">
    <source>
        <dbReference type="SAM" id="Phobius"/>
    </source>
</evidence>
<keyword evidence="4" id="KW-0732">Signal</keyword>
<dbReference type="GO" id="GO:0016020">
    <property type="term" value="C:membrane"/>
    <property type="evidence" value="ECO:0007669"/>
    <property type="project" value="UniProtKB-SubCell"/>
</dbReference>
<name>A0AAV8XAS4_9CUCU</name>
<organism evidence="9 10">
    <name type="scientific">Rhamnusium bicolor</name>
    <dbReference type="NCBI Taxonomy" id="1586634"/>
    <lineage>
        <taxon>Eukaryota</taxon>
        <taxon>Metazoa</taxon>
        <taxon>Ecdysozoa</taxon>
        <taxon>Arthropoda</taxon>
        <taxon>Hexapoda</taxon>
        <taxon>Insecta</taxon>
        <taxon>Pterygota</taxon>
        <taxon>Neoptera</taxon>
        <taxon>Endopterygota</taxon>
        <taxon>Coleoptera</taxon>
        <taxon>Polyphaga</taxon>
        <taxon>Cucujiformia</taxon>
        <taxon>Chrysomeloidea</taxon>
        <taxon>Cerambycidae</taxon>
        <taxon>Lepturinae</taxon>
        <taxon>Rhagiini</taxon>
        <taxon>Rhamnusium</taxon>
    </lineage>
</organism>
<feature type="transmembrane region" description="Helical" evidence="8">
    <location>
        <begin position="63"/>
        <end position="88"/>
    </location>
</feature>
<keyword evidence="3 8" id="KW-0812">Transmembrane</keyword>
<dbReference type="InterPro" id="IPR025958">
    <property type="entry name" value="SID1_TM_fam"/>
</dbReference>
<evidence type="ECO:0000256" key="6">
    <source>
        <dbReference type="ARBA" id="ARBA00023136"/>
    </source>
</evidence>
<comment type="similarity">
    <text evidence="2">Belongs to the SID1 family.</text>
</comment>
<comment type="caution">
    <text evidence="9">The sequence shown here is derived from an EMBL/GenBank/DDBJ whole genome shotgun (WGS) entry which is preliminary data.</text>
</comment>
<keyword evidence="10" id="KW-1185">Reference proteome</keyword>
<dbReference type="EMBL" id="JANEYF010003560">
    <property type="protein sequence ID" value="KAJ8935541.1"/>
    <property type="molecule type" value="Genomic_DNA"/>
</dbReference>
<gene>
    <name evidence="9" type="ORF">NQ314_012745</name>
</gene>
<accession>A0AAV8XAS4</accession>
<evidence type="ECO:0000256" key="5">
    <source>
        <dbReference type="ARBA" id="ARBA00022989"/>
    </source>
</evidence>
<keyword evidence="7" id="KW-0325">Glycoprotein</keyword>
<dbReference type="AlphaFoldDB" id="A0AAV8XAS4"/>
<comment type="subcellular location">
    <subcellularLocation>
        <location evidence="1">Membrane</location>
        <topology evidence="1">Multi-pass membrane protein</topology>
    </subcellularLocation>
</comment>
<evidence type="ECO:0000256" key="1">
    <source>
        <dbReference type="ARBA" id="ARBA00004141"/>
    </source>
</evidence>
<proteinExistence type="inferred from homology"/>